<dbReference type="PRINTS" id="PR00193">
    <property type="entry name" value="MYOSINHEAVY"/>
</dbReference>
<evidence type="ECO:0000256" key="6">
    <source>
        <dbReference type="ARBA" id="ARBA00015382"/>
    </source>
</evidence>
<evidence type="ECO:0000256" key="7">
    <source>
        <dbReference type="ARBA" id="ARBA00022490"/>
    </source>
</evidence>
<keyword evidence="9" id="KW-1009">Hearing</keyword>
<keyword evidence="7" id="KW-0963">Cytoplasm</keyword>
<dbReference type="Gene3D" id="3.40.850.10">
    <property type="entry name" value="Kinesin motor domain"/>
    <property type="match status" value="2"/>
</dbReference>
<feature type="binding site" evidence="17">
    <location>
        <begin position="185"/>
        <end position="192"/>
    </location>
    <ligand>
        <name>ATP</name>
        <dbReference type="ChEBI" id="CHEBI:30616"/>
    </ligand>
</feature>
<dbReference type="PROSITE" id="PS51456">
    <property type="entry name" value="MYOSIN_MOTOR"/>
    <property type="match status" value="1"/>
</dbReference>
<dbReference type="InterPro" id="IPR036114">
    <property type="entry name" value="MYSc_Myo6"/>
</dbReference>
<evidence type="ECO:0000256" key="12">
    <source>
        <dbReference type="ARBA" id="ARBA00022860"/>
    </source>
</evidence>
<reference evidence="22 23" key="1">
    <citation type="submission" date="2022-01" db="EMBL/GenBank/DDBJ databases">
        <title>A high-quality chromosome-level genome assembly of rohu carp, Labeo rohita.</title>
        <authorList>
            <person name="Arick M.A. II"/>
            <person name="Hsu C.-Y."/>
            <person name="Magbanua Z."/>
            <person name="Pechanova O."/>
            <person name="Grover C."/>
            <person name="Miller E."/>
            <person name="Thrash A."/>
            <person name="Ezzel L."/>
            <person name="Alam S."/>
            <person name="Benzie J."/>
            <person name="Hamilton M."/>
            <person name="Karsi A."/>
            <person name="Lawrence M.L."/>
            <person name="Peterson D.G."/>
        </authorList>
    </citation>
    <scope>NUCLEOTIDE SEQUENCE [LARGE SCALE GENOMIC DNA]</scope>
    <source>
        <strain evidence="23">BAU-BD-2019</strain>
        <tissue evidence="22">Blood</tissue>
    </source>
</reference>
<dbReference type="InterPro" id="IPR008989">
    <property type="entry name" value="Myosin_S1_N"/>
</dbReference>
<evidence type="ECO:0000256" key="18">
    <source>
        <dbReference type="SAM" id="Coils"/>
    </source>
</evidence>
<keyword evidence="11 17" id="KW-0067">ATP-binding</keyword>
<keyword evidence="14 17" id="KW-0505">Motor protein</keyword>
<feature type="coiled-coil region" evidence="18">
    <location>
        <begin position="970"/>
        <end position="997"/>
    </location>
</feature>
<evidence type="ECO:0000313" key="22">
    <source>
        <dbReference type="EMBL" id="KAI2654508.1"/>
    </source>
</evidence>
<dbReference type="InterPro" id="IPR027417">
    <property type="entry name" value="P-loop_NTPase"/>
</dbReference>
<keyword evidence="12" id="KW-0112">Calmodulin-binding</keyword>
<evidence type="ECO:0000256" key="13">
    <source>
        <dbReference type="ARBA" id="ARBA00023123"/>
    </source>
</evidence>
<dbReference type="InterPro" id="IPR004009">
    <property type="entry name" value="SH3_Myosin"/>
</dbReference>
<dbReference type="Gene3D" id="2.30.30.360">
    <property type="entry name" value="Myosin S1 fragment, N-terminal"/>
    <property type="match status" value="1"/>
</dbReference>
<evidence type="ECO:0000256" key="8">
    <source>
        <dbReference type="ARBA" id="ARBA00022553"/>
    </source>
</evidence>
<feature type="region of interest" description="Disordered" evidence="19">
    <location>
        <begin position="1117"/>
        <end position="1161"/>
    </location>
</feature>
<sequence length="1607" mass="183277">MEDGKPVWAPHPTDGFQLGMIVDIGADALTIEPLNQRGKTFLAPISQVFPAEDDVNKHVEDNCSLMYLNEATLLNNIRVRYSKDLIYPLLASHLRDGGPAVSVRSSAQRPSLSGDGPGPALTSVANILIAVNPYFDIPKLYSPETIKSYQGRSLGTLPPHVYAIADKAYRDMRVLKMSQSIIVSGESGAGKTENTKFVLRYLTSTYGTGQDIDERIVEANPLLEAFGNAKTVRNNNSSRFGKFVEIHFNEKNAVVGGFVSHYLLEKSRICMQSAEERNYHIFYRLCAGASEDVRNMLHLNSPDNFRYLNRGCTRYFANKDSDKQIMQNRKSPEHGKVGALKDPLLDDLGDFNRMVVAMKKIGLDDTEKLNLFRVVAGVLHLGNIDFEETGSTSGGCILKNQTSQTLEYCAELLGLDEDDLRVSLTTRVMLTTAGGAKGTVIKVPLKVEQANNARDALAKAIYSRLFDHVVKRVNQCFPFDTSSNFIGVLDIAGFEYFEHNSFEQFCINYCNEKLQQFFNERILKEEQELYQREGLGVNEVHYVDNQDCIVSREGLGDKTKSSHCFSLLMLAEQCGLTQITLSETERHTVKSSPGSLNANTITGPKCAVWRYQNQCLLSFILTSNGLFKICLGKPRFPFASSAFPNSPDSDATHVLVTSKWTHLVEAKLVGILDILDEENRLPQPSDQHFAEAVHSKHKDHFRLTVPRKSKLTIHRNLRDDEGFIIRHFAGAVCYETTQFVEKNNDALHMSLESLVCESKDKFVRDLFENNSNSKDSKQKAGKLSFISVGNKFKTQLNLLLEKLRSTGSSFIRCVKPNLKMVSHQFEGAQILSQLQCSGMVSVLDLMQGGFPSRAPFHELYNMYKQYMPNKLTRLDPRLFCKALFKALGLNENDYKFGLTRVFFRPGKFAEFDQIMKSDPEHLAELVKRVNKWLVCSRWKKVQWCTLKEQNELQGQCLHQDSKDRSHVAMQKKTQASVKNLRKRMEKFNEAVNGLKEGKPEMSKQVEELATSTDALMAKIKVCVFPCPDEGGLKLWLELSAIFECLSFQGLKKESRSFSSHSAENLALNSRSTVMNRKEIDQEYEGLVKRSEQLLSSMQKKKQEQEETERLKRIQEEMEKERKRREEEEQLRKQEEEDRRMKAEMEQKRKQEEEERKKREEEERVMQAELEMQLALEREEETQRQAMVEQERRDRELAMRIAQSEAELIQDEAQMDPSLRSDSTTGVWFFAEICQSRQSVPTSSVTMFSHARAPPRHTLIACADSLSLLLYEKDSNQGDDVFAIAPQTPHKSALIGLELPALWESGLQKPSQSSQKLKIAPPLCNFRGAQVQANKVAAGVKKYDLSKWKYAELRDAINTSCDIELLAACREEFHRRLKVYHAWKSKNKKRNTDTEMRAPKSVTDYVFARAEQTGDLEFRDLQVLFKLSGSVVVKSSDVSYLQTVECLYQVHRGLCCFSPRDEIRLLALQTQQNPAPPVPARQQEIAMNRQQRYFRIPFIRPADQYKDPQNKKKGWWYAHFDGPWIARQMELHPDKQPILLVAGKDDMEMCELSLEETGLTRKRGAEILPRQFEEIWERCGGIQYLRNAIESKQARPTYATAMLQNLLK</sequence>
<organism evidence="22 23">
    <name type="scientific">Labeo rohita</name>
    <name type="common">Indian major carp</name>
    <name type="synonym">Cyprinus rohita</name>
    <dbReference type="NCBI Taxonomy" id="84645"/>
    <lineage>
        <taxon>Eukaryota</taxon>
        <taxon>Metazoa</taxon>
        <taxon>Chordata</taxon>
        <taxon>Craniata</taxon>
        <taxon>Vertebrata</taxon>
        <taxon>Euteleostomi</taxon>
        <taxon>Actinopterygii</taxon>
        <taxon>Neopterygii</taxon>
        <taxon>Teleostei</taxon>
        <taxon>Ostariophysi</taxon>
        <taxon>Cypriniformes</taxon>
        <taxon>Cyprinidae</taxon>
        <taxon>Labeoninae</taxon>
        <taxon>Labeonini</taxon>
        <taxon>Labeo</taxon>
    </lineage>
</organism>
<comment type="caution">
    <text evidence="22">The sequence shown here is derived from an EMBL/GenBank/DDBJ whole genome shotgun (WGS) entry which is preliminary data.</text>
</comment>
<keyword evidence="15 17" id="KW-0009">Actin-binding</keyword>
<evidence type="ECO:0000256" key="14">
    <source>
        <dbReference type="ARBA" id="ARBA00023175"/>
    </source>
</evidence>
<feature type="domain" description="Myosin motor" evidence="20">
    <location>
        <begin position="57"/>
        <end position="916"/>
    </location>
</feature>
<evidence type="ECO:0000259" key="20">
    <source>
        <dbReference type="PROSITE" id="PS51456"/>
    </source>
</evidence>
<dbReference type="InterPro" id="IPR036961">
    <property type="entry name" value="Kinesin_motor_dom_sf"/>
</dbReference>
<evidence type="ECO:0000256" key="11">
    <source>
        <dbReference type="ARBA" id="ARBA00022840"/>
    </source>
</evidence>
<evidence type="ECO:0000256" key="3">
    <source>
        <dbReference type="ARBA" id="ARBA00004600"/>
    </source>
</evidence>
<dbReference type="Gene3D" id="3.30.70.1590">
    <property type="match status" value="1"/>
</dbReference>
<name>A0ABQ8LXY7_LABRO</name>
<evidence type="ECO:0000256" key="2">
    <source>
        <dbReference type="ARBA" id="ARBA00004496"/>
    </source>
</evidence>
<dbReference type="SMART" id="SM00242">
    <property type="entry name" value="MYSc"/>
    <property type="match status" value="1"/>
</dbReference>
<dbReference type="PANTHER" id="PTHR13140">
    <property type="entry name" value="MYOSIN"/>
    <property type="match status" value="1"/>
</dbReference>
<evidence type="ECO:0000256" key="5">
    <source>
        <dbReference type="ARBA" id="ARBA00008314"/>
    </source>
</evidence>
<dbReference type="CDD" id="cd01382">
    <property type="entry name" value="MYSc_Myo6"/>
    <property type="match status" value="1"/>
</dbReference>
<dbReference type="Pfam" id="PF21521">
    <property type="entry name" value="MYO6_lever"/>
    <property type="match status" value="1"/>
</dbReference>
<evidence type="ECO:0000256" key="9">
    <source>
        <dbReference type="ARBA" id="ARBA00022740"/>
    </source>
</evidence>
<keyword evidence="13 17" id="KW-0518">Myosin</keyword>
<dbReference type="Gene3D" id="1.20.58.530">
    <property type="match status" value="1"/>
</dbReference>
<gene>
    <name evidence="22" type="ORF">H4Q32_011243</name>
</gene>
<dbReference type="InterPro" id="IPR001609">
    <property type="entry name" value="Myosin_head_motor_dom-like"/>
</dbReference>
<feature type="domain" description="Myosin N-terminal SH3-like" evidence="21">
    <location>
        <begin position="2"/>
        <end position="53"/>
    </location>
</feature>
<feature type="region of interest" description="Actin-binding" evidence="17">
    <location>
        <begin position="796"/>
        <end position="818"/>
    </location>
</feature>
<accession>A0ABQ8LXY7</accession>
<proteinExistence type="inferred from homology"/>
<dbReference type="PROSITE" id="PS51844">
    <property type="entry name" value="SH3_LIKE"/>
    <property type="match status" value="1"/>
</dbReference>
<dbReference type="CDD" id="cd21958">
    <property type="entry name" value="MyUb_Myo6"/>
    <property type="match status" value="1"/>
</dbReference>
<dbReference type="Pfam" id="PF16521">
    <property type="entry name" value="Myosin-VI_CBD"/>
    <property type="match status" value="1"/>
</dbReference>
<dbReference type="PANTHER" id="PTHR13140:SF745">
    <property type="entry name" value="UNCONVENTIONAL MYOSIN-VI"/>
    <property type="match status" value="1"/>
</dbReference>
<dbReference type="Gene3D" id="1.20.120.720">
    <property type="entry name" value="Myosin VI head, motor domain, U50 subdomain"/>
    <property type="match status" value="1"/>
</dbReference>
<evidence type="ECO:0000256" key="19">
    <source>
        <dbReference type="SAM" id="MobiDB-lite"/>
    </source>
</evidence>
<keyword evidence="8" id="KW-0597">Phosphoprotein</keyword>
<protein>
    <recommendedName>
        <fullName evidence="6">Unconventional myosin-VI</fullName>
    </recommendedName>
    <alternativeName>
        <fullName evidence="16">Unconventional myosin-6</fullName>
    </alternativeName>
</protein>
<dbReference type="SUPFAM" id="SSF52540">
    <property type="entry name" value="P-loop containing nucleoside triphosphate hydrolases"/>
    <property type="match status" value="1"/>
</dbReference>
<dbReference type="InterPro" id="IPR032412">
    <property type="entry name" value="Myosin-VI_CBD"/>
</dbReference>
<dbReference type="Pfam" id="PF00063">
    <property type="entry name" value="Myosin_head"/>
    <property type="match status" value="2"/>
</dbReference>
<evidence type="ECO:0000259" key="21">
    <source>
        <dbReference type="PROSITE" id="PS51844"/>
    </source>
</evidence>
<evidence type="ECO:0000256" key="17">
    <source>
        <dbReference type="PROSITE-ProRule" id="PRU00782"/>
    </source>
</evidence>
<evidence type="ECO:0000256" key="10">
    <source>
        <dbReference type="ARBA" id="ARBA00022741"/>
    </source>
</evidence>
<dbReference type="Proteomes" id="UP000830375">
    <property type="component" value="Unassembled WGS sequence"/>
</dbReference>
<keyword evidence="23" id="KW-1185">Reference proteome</keyword>
<evidence type="ECO:0000256" key="15">
    <source>
        <dbReference type="ARBA" id="ARBA00023203"/>
    </source>
</evidence>
<comment type="similarity">
    <text evidence="5 17">Belongs to the TRAFAC class myosin-kinesin ATPase superfamily. Myosin family.</text>
</comment>
<evidence type="ECO:0000256" key="16">
    <source>
        <dbReference type="ARBA" id="ARBA00030027"/>
    </source>
</evidence>
<evidence type="ECO:0000256" key="1">
    <source>
        <dbReference type="ARBA" id="ARBA00004105"/>
    </source>
</evidence>
<keyword evidence="10 17" id="KW-0547">Nucleotide-binding</keyword>
<dbReference type="EMBL" id="JACTAM010000017">
    <property type="protein sequence ID" value="KAI2654508.1"/>
    <property type="molecule type" value="Genomic_DNA"/>
</dbReference>
<evidence type="ECO:0000313" key="23">
    <source>
        <dbReference type="Proteomes" id="UP000830375"/>
    </source>
</evidence>
<evidence type="ECO:0000256" key="4">
    <source>
        <dbReference type="ARBA" id="ARBA00004632"/>
    </source>
</evidence>
<comment type="subcellular location">
    <subcellularLocation>
        <location evidence="1">Cell projection</location>
        <location evidence="1">Microvillus</location>
    </subcellularLocation>
    <subcellularLocation>
        <location evidence="4">Cell projection</location>
        <location evidence="4">Ruffle membrane</location>
    </subcellularLocation>
    <subcellularLocation>
        <location evidence="2">Cytoplasm</location>
    </subcellularLocation>
    <subcellularLocation>
        <location evidence="3">Membrane</location>
        <location evidence="3">Clathrin-coated pit</location>
    </subcellularLocation>
</comment>
<dbReference type="Gene3D" id="6.10.220.10">
    <property type="match status" value="1"/>
</dbReference>
<keyword evidence="18" id="KW-0175">Coiled coil</keyword>
<dbReference type="InterPro" id="IPR049016">
    <property type="entry name" value="MYO6_lever"/>
</dbReference>